<evidence type="ECO:0000256" key="1">
    <source>
        <dbReference type="SAM" id="Phobius"/>
    </source>
</evidence>
<keyword evidence="1" id="KW-0812">Transmembrane</keyword>
<dbReference type="Pfam" id="PF01569">
    <property type="entry name" value="PAP2"/>
    <property type="match status" value="1"/>
</dbReference>
<reference evidence="3 4" key="1">
    <citation type="submission" date="2019-05" db="EMBL/GenBank/DDBJ databases">
        <title>We sequenced the genome of Paenibacillus hemerocallicola KCTC 33185 for further insight into its adaptation and study the phylogeny of Paenibacillus.</title>
        <authorList>
            <person name="Narsing Rao M.P."/>
        </authorList>
    </citation>
    <scope>NUCLEOTIDE SEQUENCE [LARGE SCALE GENOMIC DNA]</scope>
    <source>
        <strain evidence="3 4">KCTC 33185</strain>
    </source>
</reference>
<proteinExistence type="predicted"/>
<dbReference type="AlphaFoldDB" id="A0A5C4TI26"/>
<evidence type="ECO:0000313" key="4">
    <source>
        <dbReference type="Proteomes" id="UP000307943"/>
    </source>
</evidence>
<feature type="transmembrane region" description="Helical" evidence="1">
    <location>
        <begin position="79"/>
        <end position="96"/>
    </location>
</feature>
<dbReference type="SUPFAM" id="SSF48317">
    <property type="entry name" value="Acid phosphatase/Vanadium-dependent haloperoxidase"/>
    <property type="match status" value="1"/>
</dbReference>
<feature type="transmembrane region" description="Helical" evidence="1">
    <location>
        <begin position="176"/>
        <end position="194"/>
    </location>
</feature>
<feature type="transmembrane region" description="Helical" evidence="1">
    <location>
        <begin position="149"/>
        <end position="170"/>
    </location>
</feature>
<feature type="transmembrane region" description="Helical" evidence="1">
    <location>
        <begin position="48"/>
        <end position="72"/>
    </location>
</feature>
<name>A0A5C4TI26_9BACL</name>
<dbReference type="SMART" id="SM00014">
    <property type="entry name" value="acidPPc"/>
    <property type="match status" value="1"/>
</dbReference>
<keyword evidence="1" id="KW-0472">Membrane</keyword>
<dbReference type="InterPro" id="IPR000326">
    <property type="entry name" value="PAP2/HPO"/>
</dbReference>
<dbReference type="EMBL" id="VDCQ01000001">
    <property type="protein sequence ID" value="TNJ68402.1"/>
    <property type="molecule type" value="Genomic_DNA"/>
</dbReference>
<keyword evidence="4" id="KW-1185">Reference proteome</keyword>
<dbReference type="PANTHER" id="PTHR14969">
    <property type="entry name" value="SPHINGOSINE-1-PHOSPHATE PHOSPHOHYDROLASE"/>
    <property type="match status" value="1"/>
</dbReference>
<accession>A0A5C4TI26</accession>
<sequence length="209" mass="22734">MAISLLCAIGFAGVALLIGANRIAVFDSSVIASIQGMENDRLTYILSFFTWIGTGLPVAIITASAALFLYAALKHRMELLLLVAVVGGTGLLNYLLKLVFKRARPEIYRIAEANGYSFPSGHSMVAFSLYGILAYLLWRHIPRRAGRIVLIAISSLFILTIGISRIYLGVHYPSDVLGGYLASGCWMFGLIWLYDGKYGKSAVTHRGGP</sequence>
<dbReference type="Gene3D" id="1.20.144.10">
    <property type="entry name" value="Phosphatidic acid phosphatase type 2/haloperoxidase"/>
    <property type="match status" value="2"/>
</dbReference>
<dbReference type="Proteomes" id="UP000307943">
    <property type="component" value="Unassembled WGS sequence"/>
</dbReference>
<dbReference type="PANTHER" id="PTHR14969:SF13">
    <property type="entry name" value="AT30094P"/>
    <property type="match status" value="1"/>
</dbReference>
<keyword evidence="1" id="KW-1133">Transmembrane helix</keyword>
<feature type="transmembrane region" description="Helical" evidence="1">
    <location>
        <begin position="116"/>
        <end position="137"/>
    </location>
</feature>
<feature type="domain" description="Phosphatidic acid phosphatase type 2/haloperoxidase" evidence="2">
    <location>
        <begin position="77"/>
        <end position="191"/>
    </location>
</feature>
<evidence type="ECO:0000259" key="2">
    <source>
        <dbReference type="SMART" id="SM00014"/>
    </source>
</evidence>
<comment type="caution">
    <text evidence="3">The sequence shown here is derived from an EMBL/GenBank/DDBJ whole genome shotgun (WGS) entry which is preliminary data.</text>
</comment>
<evidence type="ECO:0000313" key="3">
    <source>
        <dbReference type="EMBL" id="TNJ68402.1"/>
    </source>
</evidence>
<dbReference type="InterPro" id="IPR036938">
    <property type="entry name" value="PAP2/HPO_sf"/>
</dbReference>
<organism evidence="3 4">
    <name type="scientific">Paenibacillus hemerocallicola</name>
    <dbReference type="NCBI Taxonomy" id="1172614"/>
    <lineage>
        <taxon>Bacteria</taxon>
        <taxon>Bacillati</taxon>
        <taxon>Bacillota</taxon>
        <taxon>Bacilli</taxon>
        <taxon>Bacillales</taxon>
        <taxon>Paenibacillaceae</taxon>
        <taxon>Paenibacillus</taxon>
    </lineage>
</organism>
<dbReference type="OrthoDB" id="9789113at2"/>
<gene>
    <name evidence="3" type="ORF">FE784_01470</name>
</gene>
<dbReference type="CDD" id="cd03392">
    <property type="entry name" value="PAP2_like_2"/>
    <property type="match status" value="1"/>
</dbReference>
<protein>
    <submittedName>
        <fullName evidence="3">Phosphatase PAP2 family protein</fullName>
    </submittedName>
</protein>